<feature type="signal peptide" evidence="2">
    <location>
        <begin position="1"/>
        <end position="23"/>
    </location>
</feature>
<evidence type="ECO:0000256" key="1">
    <source>
        <dbReference type="ARBA" id="ARBA00022801"/>
    </source>
</evidence>
<comment type="caution">
    <text evidence="4">The sequence shown here is derived from an EMBL/GenBank/DDBJ whole genome shotgun (WGS) entry which is preliminary data.</text>
</comment>
<dbReference type="InterPro" id="IPR051262">
    <property type="entry name" value="SMP-30/CGR1_Lactonase"/>
</dbReference>
<evidence type="ECO:0000313" key="4">
    <source>
        <dbReference type="EMBL" id="TDQ19078.1"/>
    </source>
</evidence>
<evidence type="ECO:0000313" key="5">
    <source>
        <dbReference type="Proteomes" id="UP000294535"/>
    </source>
</evidence>
<dbReference type="AlphaFoldDB" id="A0A4R6T7C5"/>
<accession>A0A4R6T7C5</accession>
<dbReference type="InterPro" id="IPR011042">
    <property type="entry name" value="6-blade_b-propeller_TolB-like"/>
</dbReference>
<dbReference type="GO" id="GO:0016787">
    <property type="term" value="F:hydrolase activity"/>
    <property type="evidence" value="ECO:0007669"/>
    <property type="project" value="UniProtKB-KW"/>
</dbReference>
<dbReference type="Proteomes" id="UP000294535">
    <property type="component" value="Unassembled WGS sequence"/>
</dbReference>
<keyword evidence="5" id="KW-1185">Reference proteome</keyword>
<dbReference type="EMBL" id="SNYF01000005">
    <property type="protein sequence ID" value="TDQ19078.1"/>
    <property type="molecule type" value="Genomic_DNA"/>
</dbReference>
<proteinExistence type="predicted"/>
<dbReference type="PANTHER" id="PTHR47572:SF4">
    <property type="entry name" value="LACTONASE DRP35"/>
    <property type="match status" value="1"/>
</dbReference>
<evidence type="ECO:0000256" key="2">
    <source>
        <dbReference type="SAM" id="SignalP"/>
    </source>
</evidence>
<feature type="chain" id="PRO_5020325401" evidence="2">
    <location>
        <begin position="24"/>
        <end position="307"/>
    </location>
</feature>
<dbReference type="OrthoDB" id="241638at2"/>
<feature type="domain" description="SMP-30/Gluconolactonase/LRE-like region" evidence="3">
    <location>
        <begin position="48"/>
        <end position="292"/>
    </location>
</feature>
<gene>
    <name evidence="4" type="ORF">DFQ04_0895</name>
</gene>
<evidence type="ECO:0000259" key="3">
    <source>
        <dbReference type="Pfam" id="PF08450"/>
    </source>
</evidence>
<dbReference type="PANTHER" id="PTHR47572">
    <property type="entry name" value="LIPOPROTEIN-RELATED"/>
    <property type="match status" value="1"/>
</dbReference>
<dbReference type="SUPFAM" id="SSF63829">
    <property type="entry name" value="Calcium-dependent phosphotriesterase"/>
    <property type="match status" value="1"/>
</dbReference>
<reference evidence="4 5" key="1">
    <citation type="submission" date="2019-03" db="EMBL/GenBank/DDBJ databases">
        <title>Genomic Encyclopedia of Type Strains, Phase III (KMG-III): the genomes of soil and plant-associated and newly described type strains.</title>
        <authorList>
            <person name="Whitman W."/>
        </authorList>
    </citation>
    <scope>NUCLEOTIDE SEQUENCE [LARGE SCALE GENOMIC DNA]</scope>
    <source>
        <strain evidence="4 5">CECT 8446</strain>
    </source>
</reference>
<dbReference type="Pfam" id="PF08450">
    <property type="entry name" value="SGL"/>
    <property type="match status" value="1"/>
</dbReference>
<keyword evidence="1" id="KW-0378">Hydrolase</keyword>
<dbReference type="RefSeq" id="WP_133553064.1">
    <property type="nucleotide sequence ID" value="NZ_SNYF01000005.1"/>
</dbReference>
<protein>
    <submittedName>
        <fullName evidence="4">Gluconolactonase</fullName>
    </submittedName>
</protein>
<name>A0A4R6T7C5_9BACT</name>
<sequence>MNKNFKNLLVLSSILLFASPLSAQIEDKRGLVAKGAELTKVKDGFSFTEGPAINRLGDVYFTDQPNDKIYVWNSNSNQVTLFKESAGRSNGLYFQLDGKLIAAADLNNELWEIDPKSGKETVLVPSFRGKKLNGPNDIWVRPKGGLYFTDPLYPRPYWEGIRGKEMEQDGQHVYYLSADRSELFRVTEDLKQPNGIIGTPDGKFLYVADIGDKKTWKYEIMEDGYLTNKTLFCEMGSDGMTIDDRGNVYLTGKGVTVFDKNGEQIAHIPVPENWTANVTFGALDRKTLFITAMGSVYTLKMKARGVW</sequence>
<dbReference type="Gene3D" id="2.120.10.30">
    <property type="entry name" value="TolB, C-terminal domain"/>
    <property type="match status" value="1"/>
</dbReference>
<dbReference type="InterPro" id="IPR013658">
    <property type="entry name" value="SGL"/>
</dbReference>
<keyword evidence="2" id="KW-0732">Signal</keyword>
<organism evidence="4 5">
    <name type="scientific">Algoriphagus boseongensis</name>
    <dbReference type="NCBI Taxonomy" id="1442587"/>
    <lineage>
        <taxon>Bacteria</taxon>
        <taxon>Pseudomonadati</taxon>
        <taxon>Bacteroidota</taxon>
        <taxon>Cytophagia</taxon>
        <taxon>Cytophagales</taxon>
        <taxon>Cyclobacteriaceae</taxon>
        <taxon>Algoriphagus</taxon>
    </lineage>
</organism>